<dbReference type="SFLD" id="SFLDG01151">
    <property type="entry name" value="Main.2:_Nu-like"/>
    <property type="match status" value="1"/>
</dbReference>
<dbReference type="SFLD" id="SFLDG00358">
    <property type="entry name" value="Main_(cytGST)"/>
    <property type="match status" value="1"/>
</dbReference>
<dbReference type="CDD" id="cd03178">
    <property type="entry name" value="GST_C_Ure2p_like"/>
    <property type="match status" value="1"/>
</dbReference>
<dbReference type="EC" id="1.8.4.-" evidence="4"/>
<dbReference type="InterPro" id="IPR004045">
    <property type="entry name" value="Glutathione_S-Trfase_N"/>
</dbReference>
<dbReference type="Gene3D" id="1.20.1050.10">
    <property type="match status" value="1"/>
</dbReference>
<dbReference type="AlphaFoldDB" id="A0A0U1NL39"/>
<proteinExistence type="inferred from homology"/>
<feature type="domain" description="GST N-terminal" evidence="2">
    <location>
        <begin position="18"/>
        <end position="104"/>
    </location>
</feature>
<dbReference type="OrthoDB" id="9803562at2"/>
<gene>
    <name evidence="4" type="primary">yfcG_2</name>
    <name evidence="4" type="ORF">NIG5292_01498</name>
</gene>
<dbReference type="RefSeq" id="WP_082136657.1">
    <property type="nucleotide sequence ID" value="NZ_CVPC01000006.1"/>
</dbReference>
<dbReference type="Proteomes" id="UP000048949">
    <property type="component" value="Unassembled WGS sequence"/>
</dbReference>
<dbReference type="PROSITE" id="PS50405">
    <property type="entry name" value="GST_CTER"/>
    <property type="match status" value="1"/>
</dbReference>
<organism evidence="4 5">
    <name type="scientific">Nereida ignava</name>
    <dbReference type="NCBI Taxonomy" id="282199"/>
    <lineage>
        <taxon>Bacteria</taxon>
        <taxon>Pseudomonadati</taxon>
        <taxon>Pseudomonadota</taxon>
        <taxon>Alphaproteobacteria</taxon>
        <taxon>Rhodobacterales</taxon>
        <taxon>Roseobacteraceae</taxon>
        <taxon>Nereida</taxon>
    </lineage>
</organism>
<protein>
    <submittedName>
        <fullName evidence="4">Disulfide-bond oxidoreductase YfcG</fullName>
        <ecNumber evidence="4">1.8.4.-</ecNumber>
    </submittedName>
</protein>
<name>A0A0U1NL39_9RHOB</name>
<dbReference type="InterPro" id="IPR036282">
    <property type="entry name" value="Glutathione-S-Trfase_C_sf"/>
</dbReference>
<dbReference type="InterPro" id="IPR036249">
    <property type="entry name" value="Thioredoxin-like_sf"/>
</dbReference>
<dbReference type="STRING" id="282199.GCA_001049735_01497"/>
<evidence type="ECO:0000259" key="2">
    <source>
        <dbReference type="PROSITE" id="PS50404"/>
    </source>
</evidence>
<reference evidence="4 5" key="1">
    <citation type="submission" date="2015-04" db="EMBL/GenBank/DDBJ databases">
        <authorList>
            <person name="Syromyatnikov M.Y."/>
            <person name="Popov V.N."/>
        </authorList>
    </citation>
    <scope>NUCLEOTIDE SEQUENCE [LARGE SCALE GENOMIC DNA]</scope>
    <source>
        <strain evidence="4 5">CECT 5292</strain>
    </source>
</reference>
<dbReference type="Pfam" id="PF00043">
    <property type="entry name" value="GST_C"/>
    <property type="match status" value="1"/>
</dbReference>
<dbReference type="InterPro" id="IPR040079">
    <property type="entry name" value="Glutathione_S-Trfase"/>
</dbReference>
<dbReference type="CDD" id="cd03048">
    <property type="entry name" value="GST_N_Ure2p_like"/>
    <property type="match status" value="1"/>
</dbReference>
<dbReference type="InterPro" id="IPR004046">
    <property type="entry name" value="GST_C"/>
</dbReference>
<keyword evidence="5" id="KW-1185">Reference proteome</keyword>
<evidence type="ECO:0000259" key="3">
    <source>
        <dbReference type="PROSITE" id="PS50405"/>
    </source>
</evidence>
<comment type="similarity">
    <text evidence="1">Belongs to the GST superfamily.</text>
</comment>
<sequence>MTFPDDFKINEKWPAKDPSVLQLYSFPTPNGVKVSIALEEMGIPYEAHTVTLADADVRSPEFLSLNPNNKIPAIIDPTAPDGPIGMFESGAILVYLADKTGQFIGTNAAERAEVMTWLMWQMGGLGPMFGQMGFFHKFAGSEIEDPRPKQRYLDESKRLLTVLDGHLEGRDWVAGDYSTADMAIAPWLRALDFYGTKELLGFDGFKNVSAYLDRFLTRDAVQGGLSFLSKAVLTPQLTTCCFAYFFDDLGAHGFNIFFSQRGIARL</sequence>
<dbReference type="Gene3D" id="3.40.30.10">
    <property type="entry name" value="Glutaredoxin"/>
    <property type="match status" value="1"/>
</dbReference>
<evidence type="ECO:0000313" key="5">
    <source>
        <dbReference type="Proteomes" id="UP000048949"/>
    </source>
</evidence>
<evidence type="ECO:0000313" key="4">
    <source>
        <dbReference type="EMBL" id="CRK75451.1"/>
    </source>
</evidence>
<evidence type="ECO:0000256" key="1">
    <source>
        <dbReference type="RuleBase" id="RU003494"/>
    </source>
</evidence>
<dbReference type="SUPFAM" id="SSF47616">
    <property type="entry name" value="GST C-terminal domain-like"/>
    <property type="match status" value="1"/>
</dbReference>
<dbReference type="EMBL" id="CVQV01000006">
    <property type="protein sequence ID" value="CRK75451.1"/>
    <property type="molecule type" value="Genomic_DNA"/>
</dbReference>
<dbReference type="Pfam" id="PF02798">
    <property type="entry name" value="GST_N"/>
    <property type="match status" value="1"/>
</dbReference>
<dbReference type="SFLD" id="SFLDS00019">
    <property type="entry name" value="Glutathione_Transferase_(cytos"/>
    <property type="match status" value="1"/>
</dbReference>
<dbReference type="PROSITE" id="PS50404">
    <property type="entry name" value="GST_NTER"/>
    <property type="match status" value="1"/>
</dbReference>
<accession>A0A0U1NL39</accession>
<dbReference type="InterPro" id="IPR010987">
    <property type="entry name" value="Glutathione-S-Trfase_C-like"/>
</dbReference>
<dbReference type="PANTHER" id="PTHR44051:SF19">
    <property type="entry name" value="DISULFIDE-BOND OXIDOREDUCTASE YFCG"/>
    <property type="match status" value="1"/>
</dbReference>
<feature type="domain" description="GST C-terminal" evidence="3">
    <location>
        <begin position="107"/>
        <end position="236"/>
    </location>
</feature>
<dbReference type="SUPFAM" id="SSF52833">
    <property type="entry name" value="Thioredoxin-like"/>
    <property type="match status" value="1"/>
</dbReference>
<dbReference type="PANTHER" id="PTHR44051">
    <property type="entry name" value="GLUTATHIONE S-TRANSFERASE-RELATED"/>
    <property type="match status" value="1"/>
</dbReference>
<keyword evidence="4" id="KW-0560">Oxidoreductase</keyword>
<dbReference type="GO" id="GO:0016491">
    <property type="term" value="F:oxidoreductase activity"/>
    <property type="evidence" value="ECO:0007669"/>
    <property type="project" value="UniProtKB-KW"/>
</dbReference>